<gene>
    <name evidence="2" type="ORF">CVT24_009313</name>
</gene>
<dbReference type="AlphaFoldDB" id="A0A409Y8G6"/>
<dbReference type="EMBL" id="NHTK01001365">
    <property type="protein sequence ID" value="PPQ99268.1"/>
    <property type="molecule type" value="Genomic_DNA"/>
</dbReference>
<evidence type="ECO:0000313" key="3">
    <source>
        <dbReference type="Proteomes" id="UP000284842"/>
    </source>
</evidence>
<name>A0A409Y8G6_9AGAR</name>
<comment type="caution">
    <text evidence="2">The sequence shown here is derived from an EMBL/GenBank/DDBJ whole genome shotgun (WGS) entry which is preliminary data.</text>
</comment>
<dbReference type="Proteomes" id="UP000284842">
    <property type="component" value="Unassembled WGS sequence"/>
</dbReference>
<dbReference type="InParanoid" id="A0A409Y8G6"/>
<feature type="chain" id="PRO_5019474974" evidence="1">
    <location>
        <begin position="24"/>
        <end position="276"/>
    </location>
</feature>
<evidence type="ECO:0000256" key="1">
    <source>
        <dbReference type="SAM" id="SignalP"/>
    </source>
</evidence>
<evidence type="ECO:0000313" key="2">
    <source>
        <dbReference type="EMBL" id="PPQ99268.1"/>
    </source>
</evidence>
<keyword evidence="1" id="KW-0732">Signal</keyword>
<sequence length="276" mass="30289">MKQVFIQFVFSIVALTWCHGVLAAPIRTIYTTNDRPLVGTINDNLLIQDIEIINSQINQMKRIHSAEHDPEILQILKAVFGDGVNLTEVQYMVHVLSDENATVPIASLSDGAAGCEGGLQNVIVNGNGNGNEAVQPLWAQNPTSGKHANALRVSTTLFKDLPDIQALNILARATMTLDGMGTGDYWKLDAEKQNLVPVPFEELAHLKESEKGGYVNGGLAHDYLAVYGWAHPGLLHMNAANWGVLGYVLAYRHFPENLRVLDQKLPKSFLLEEPTS</sequence>
<keyword evidence="3" id="KW-1185">Reference proteome</keyword>
<feature type="signal peptide" evidence="1">
    <location>
        <begin position="1"/>
        <end position="23"/>
    </location>
</feature>
<accession>A0A409Y8G6</accession>
<protein>
    <submittedName>
        <fullName evidence="2">Uncharacterized protein</fullName>
    </submittedName>
</protein>
<reference evidence="2 3" key="1">
    <citation type="journal article" date="2018" name="Evol. Lett.">
        <title>Horizontal gene cluster transfer increased hallucinogenic mushroom diversity.</title>
        <authorList>
            <person name="Reynolds H.T."/>
            <person name="Vijayakumar V."/>
            <person name="Gluck-Thaler E."/>
            <person name="Korotkin H.B."/>
            <person name="Matheny P.B."/>
            <person name="Slot J.C."/>
        </authorList>
    </citation>
    <scope>NUCLEOTIDE SEQUENCE [LARGE SCALE GENOMIC DNA]</scope>
    <source>
        <strain evidence="2 3">2629</strain>
    </source>
</reference>
<organism evidence="2 3">
    <name type="scientific">Panaeolus cyanescens</name>
    <dbReference type="NCBI Taxonomy" id="181874"/>
    <lineage>
        <taxon>Eukaryota</taxon>
        <taxon>Fungi</taxon>
        <taxon>Dikarya</taxon>
        <taxon>Basidiomycota</taxon>
        <taxon>Agaricomycotina</taxon>
        <taxon>Agaricomycetes</taxon>
        <taxon>Agaricomycetidae</taxon>
        <taxon>Agaricales</taxon>
        <taxon>Agaricineae</taxon>
        <taxon>Galeropsidaceae</taxon>
        <taxon>Panaeolus</taxon>
    </lineage>
</organism>
<proteinExistence type="predicted"/>